<dbReference type="GO" id="GO:0005829">
    <property type="term" value="C:cytosol"/>
    <property type="evidence" value="ECO:0007669"/>
    <property type="project" value="TreeGrafter"/>
</dbReference>
<proteinExistence type="predicted"/>
<evidence type="ECO:0000259" key="2">
    <source>
        <dbReference type="Pfam" id="PF08718"/>
    </source>
</evidence>
<keyword evidence="4" id="KW-1185">Reference proteome</keyword>
<keyword evidence="1" id="KW-0813">Transport</keyword>
<dbReference type="Pfam" id="PF08718">
    <property type="entry name" value="GLTP"/>
    <property type="match status" value="1"/>
</dbReference>
<dbReference type="PANTHER" id="PTHR10219:SF25">
    <property type="entry name" value="PLECKSTRIN HOMOLOGY DOMAIN-CONTAINING FAMILY A MEMBER 8"/>
    <property type="match status" value="1"/>
</dbReference>
<dbReference type="Gene3D" id="1.10.3520.10">
    <property type="entry name" value="Glycolipid transfer protein"/>
    <property type="match status" value="1"/>
</dbReference>
<dbReference type="GO" id="GO:1902388">
    <property type="term" value="F:ceramide 1-phosphate transfer activity"/>
    <property type="evidence" value="ECO:0007669"/>
    <property type="project" value="TreeGrafter"/>
</dbReference>
<evidence type="ECO:0000313" key="4">
    <source>
        <dbReference type="Proteomes" id="UP001168821"/>
    </source>
</evidence>
<dbReference type="GO" id="GO:0016020">
    <property type="term" value="C:membrane"/>
    <property type="evidence" value="ECO:0007669"/>
    <property type="project" value="TreeGrafter"/>
</dbReference>
<dbReference type="EMBL" id="JALNTZ010000008">
    <property type="protein sequence ID" value="KAJ3642538.1"/>
    <property type="molecule type" value="Genomic_DNA"/>
</dbReference>
<organism evidence="3 4">
    <name type="scientific">Zophobas morio</name>
    <dbReference type="NCBI Taxonomy" id="2755281"/>
    <lineage>
        <taxon>Eukaryota</taxon>
        <taxon>Metazoa</taxon>
        <taxon>Ecdysozoa</taxon>
        <taxon>Arthropoda</taxon>
        <taxon>Hexapoda</taxon>
        <taxon>Insecta</taxon>
        <taxon>Pterygota</taxon>
        <taxon>Neoptera</taxon>
        <taxon>Endopterygota</taxon>
        <taxon>Coleoptera</taxon>
        <taxon>Polyphaga</taxon>
        <taxon>Cucujiformia</taxon>
        <taxon>Tenebrionidae</taxon>
        <taxon>Zophobas</taxon>
    </lineage>
</organism>
<evidence type="ECO:0000256" key="1">
    <source>
        <dbReference type="ARBA" id="ARBA00022448"/>
    </source>
</evidence>
<dbReference type="PANTHER" id="PTHR10219">
    <property type="entry name" value="GLYCOLIPID TRANSFER PROTEIN-RELATED"/>
    <property type="match status" value="1"/>
</dbReference>
<dbReference type="InterPro" id="IPR014830">
    <property type="entry name" value="Glycolipid_transfer_prot_dom"/>
</dbReference>
<dbReference type="FunFam" id="1.10.3520.10:FF:000001">
    <property type="entry name" value="Pleckstrin domain-containing family A member 8"/>
    <property type="match status" value="1"/>
</dbReference>
<protein>
    <recommendedName>
        <fullName evidence="2">Glycolipid transfer protein domain-containing protein</fullName>
    </recommendedName>
</protein>
<comment type="caution">
    <text evidence="3">The sequence shown here is derived from an EMBL/GenBank/DDBJ whole genome shotgun (WGS) entry which is preliminary data.</text>
</comment>
<name>A0AA38HRI8_9CUCU</name>
<dbReference type="GO" id="GO:1902387">
    <property type="term" value="F:ceramide 1-phosphate binding"/>
    <property type="evidence" value="ECO:0007669"/>
    <property type="project" value="TreeGrafter"/>
</dbReference>
<dbReference type="SUPFAM" id="SSF110004">
    <property type="entry name" value="Glycolipid transfer protein, GLTP"/>
    <property type="match status" value="1"/>
</dbReference>
<dbReference type="InterPro" id="IPR036497">
    <property type="entry name" value="GLTP_sf"/>
</dbReference>
<dbReference type="AlphaFoldDB" id="A0AA38HRI8"/>
<accession>A0AA38HRI8</accession>
<gene>
    <name evidence="3" type="ORF">Zmor_025306</name>
</gene>
<evidence type="ECO:0000313" key="3">
    <source>
        <dbReference type="EMBL" id="KAJ3642538.1"/>
    </source>
</evidence>
<reference evidence="3" key="1">
    <citation type="journal article" date="2023" name="G3 (Bethesda)">
        <title>Whole genome assemblies of Zophobas morio and Tenebrio molitor.</title>
        <authorList>
            <person name="Kaur S."/>
            <person name="Stinson S.A."/>
            <person name="diCenzo G.C."/>
        </authorList>
    </citation>
    <scope>NUCLEOTIDE SEQUENCE</scope>
    <source>
        <strain evidence="3">QUZm001</strain>
    </source>
</reference>
<feature type="domain" description="Glycolipid transfer protein" evidence="2">
    <location>
        <begin position="36"/>
        <end position="176"/>
    </location>
</feature>
<sequence>MSVSNGGLPSEESATIFSTLPGQFPNLVENKNQKMKTREFIDASSGVVTLVEKFGKVFAPVIYDMNGNIRKITGKYEEDKDKNEFMEDMILKQKEAGELVVVNALQWLRRALHFVSCFFQAIIEDSDNNNYTQDLSPFVKSAYKETLERYHGWLGTQLFNILSRFAPNRQQLFYHLGLEKHNKEEHVLRDMRVFTCRMAACVQKLVDFYREHDLETHERV</sequence>
<dbReference type="Proteomes" id="UP001168821">
    <property type="component" value="Unassembled WGS sequence"/>
</dbReference>